<dbReference type="InterPro" id="IPR036393">
    <property type="entry name" value="AceGlu_kinase-like_sf"/>
</dbReference>
<comment type="catalytic activity">
    <reaction evidence="7 8">
        <text>L-aspartate + ATP = 4-phospho-L-aspartate + ADP</text>
        <dbReference type="Rhea" id="RHEA:23776"/>
        <dbReference type="ChEBI" id="CHEBI:29991"/>
        <dbReference type="ChEBI" id="CHEBI:30616"/>
        <dbReference type="ChEBI" id="CHEBI:57535"/>
        <dbReference type="ChEBI" id="CHEBI:456216"/>
        <dbReference type="EC" id="2.7.2.4"/>
    </reaction>
</comment>
<evidence type="ECO:0000256" key="9">
    <source>
        <dbReference type="RuleBase" id="RU004249"/>
    </source>
</evidence>
<comment type="pathway">
    <text evidence="9">Amino-acid biosynthesis; L-threonine biosynthesis; L-threonine from L-aspartate: step 1/5.</text>
</comment>
<evidence type="ECO:0000256" key="1">
    <source>
        <dbReference type="ARBA" id="ARBA00004766"/>
    </source>
</evidence>
<evidence type="ECO:0000313" key="11">
    <source>
        <dbReference type="EMBL" id="GGE40689.1"/>
    </source>
</evidence>
<evidence type="ECO:0000256" key="6">
    <source>
        <dbReference type="ARBA" id="ARBA00022840"/>
    </source>
</evidence>
<dbReference type="InterPro" id="IPR042199">
    <property type="entry name" value="AsparK_Bifunc_asparK/hSer_DH"/>
</dbReference>
<dbReference type="EC" id="2.7.2.4" evidence="8"/>
<evidence type="ECO:0000313" key="12">
    <source>
        <dbReference type="Proteomes" id="UP000599179"/>
    </source>
</evidence>
<dbReference type="PANTHER" id="PTHR21499:SF59">
    <property type="entry name" value="ASPARTOKINASE"/>
    <property type="match status" value="1"/>
</dbReference>
<dbReference type="InterPro" id="IPR001048">
    <property type="entry name" value="Asp/Glu/Uridylate_kinase"/>
</dbReference>
<accession>A0ABQ1SL13</accession>
<gene>
    <name evidence="11" type="primary">lysC</name>
    <name evidence="11" type="ORF">GCM10010832_20950</name>
</gene>
<dbReference type="Gene3D" id="3.40.1160.10">
    <property type="entry name" value="Acetylglutamate kinase-like"/>
    <property type="match status" value="1"/>
</dbReference>
<evidence type="ECO:0000256" key="2">
    <source>
        <dbReference type="ARBA" id="ARBA00010122"/>
    </source>
</evidence>
<dbReference type="Pfam" id="PF00696">
    <property type="entry name" value="AA_kinase"/>
    <property type="match status" value="1"/>
</dbReference>
<protein>
    <recommendedName>
        <fullName evidence="8">Aspartokinase</fullName>
        <ecNumber evidence="8">2.7.2.4</ecNumber>
    </recommendedName>
</protein>
<keyword evidence="3 8" id="KW-0808">Transferase</keyword>
<evidence type="ECO:0000256" key="8">
    <source>
        <dbReference type="RuleBase" id="RU003448"/>
    </source>
</evidence>
<comment type="caution">
    <text evidence="11">The sequence shown here is derived from an EMBL/GenBank/DDBJ whole genome shotgun (WGS) entry which is preliminary data.</text>
</comment>
<keyword evidence="4" id="KW-0547">Nucleotide-binding</keyword>
<feature type="domain" description="Aspartate/glutamate/uridylate kinase" evidence="10">
    <location>
        <begin position="2"/>
        <end position="277"/>
    </location>
</feature>
<evidence type="ECO:0000256" key="4">
    <source>
        <dbReference type="ARBA" id="ARBA00022741"/>
    </source>
</evidence>
<dbReference type="Proteomes" id="UP000599179">
    <property type="component" value="Unassembled WGS sequence"/>
</dbReference>
<dbReference type="Gene3D" id="3.30.70.260">
    <property type="match status" value="1"/>
</dbReference>
<evidence type="ECO:0000256" key="7">
    <source>
        <dbReference type="ARBA" id="ARBA00047872"/>
    </source>
</evidence>
<organism evidence="11 12">
    <name type="scientific">Psychroflexus planctonicus</name>
    <dbReference type="NCBI Taxonomy" id="1526575"/>
    <lineage>
        <taxon>Bacteria</taxon>
        <taxon>Pseudomonadati</taxon>
        <taxon>Bacteroidota</taxon>
        <taxon>Flavobacteriia</taxon>
        <taxon>Flavobacteriales</taxon>
        <taxon>Flavobacteriaceae</taxon>
        <taxon>Psychroflexus</taxon>
    </lineage>
</organism>
<keyword evidence="9" id="KW-0028">Amino-acid biosynthesis</keyword>
<comment type="similarity">
    <text evidence="2 8">Belongs to the aspartokinase family.</text>
</comment>
<dbReference type="SUPFAM" id="SSF55021">
    <property type="entry name" value="ACT-like"/>
    <property type="match status" value="1"/>
</dbReference>
<name>A0ABQ1SL13_9FLAO</name>
<dbReference type="Gene3D" id="1.20.120.1320">
    <property type="entry name" value="Aspartokinase, catalytic domain"/>
    <property type="match status" value="1"/>
</dbReference>
<proteinExistence type="inferred from homology"/>
<keyword evidence="12" id="KW-1185">Reference proteome</keyword>
<dbReference type="InterPro" id="IPR005260">
    <property type="entry name" value="Asp_kin_monofn"/>
</dbReference>
<dbReference type="CDD" id="cd04243">
    <property type="entry name" value="AAK_AK-HSDH-like"/>
    <property type="match status" value="1"/>
</dbReference>
<sequence length="417" mass="47578">MQVFKFGGASVKDAEGVQNVARVMQLMGAENKVMVVSAMGKTTNALEHIIDLYFAKDKMLHQAISDLKDYHYSILNNLFETKAHPAYTKLNYFMDELEVFLDRNKSPNYDYVYDQIVCFGELISTSLVSQYLKSVGIKNTWLDCRNLIDTDDTYRDAKVNWKRTQTKIKAHVDAGELFITQGFIGSDENNFTTTLGREGSDYTAAIFAYCLDAENVSIWKDVPGVLNGDPNVFKDTVLLNKISYEEAIELAFYGASVIHPKTLQPLQQKEIPLFVKSFYNPENAGTAVQRASLIEPLVPCYIVKKNLVLLSLSALDFSFFVEENMSEIFALFHKYQIKVDLIQNSAISFSVCVDNKFKNIDKLIEFLKAKFKVTYNKGVSLYTIRHFDQDAIDRIEKDKEILLKQTTRETIQFVVNE</sequence>
<evidence type="ECO:0000256" key="3">
    <source>
        <dbReference type="ARBA" id="ARBA00022679"/>
    </source>
</evidence>
<reference evidence="12" key="1">
    <citation type="journal article" date="2019" name="Int. J. Syst. Evol. Microbiol.">
        <title>The Global Catalogue of Microorganisms (GCM) 10K type strain sequencing project: providing services to taxonomists for standard genome sequencing and annotation.</title>
        <authorList>
            <consortium name="The Broad Institute Genomics Platform"/>
            <consortium name="The Broad Institute Genome Sequencing Center for Infectious Disease"/>
            <person name="Wu L."/>
            <person name="Ma J."/>
        </authorList>
    </citation>
    <scope>NUCLEOTIDE SEQUENCE [LARGE SCALE GENOMIC DNA]</scope>
    <source>
        <strain evidence="12">CGMCC 1.12931</strain>
    </source>
</reference>
<dbReference type="SUPFAM" id="SSF53633">
    <property type="entry name" value="Carbamate kinase-like"/>
    <property type="match status" value="1"/>
</dbReference>
<dbReference type="PANTHER" id="PTHR21499">
    <property type="entry name" value="ASPARTATE KINASE"/>
    <property type="match status" value="1"/>
</dbReference>
<dbReference type="InterPro" id="IPR001341">
    <property type="entry name" value="Asp_kinase"/>
</dbReference>
<keyword evidence="5 8" id="KW-0418">Kinase</keyword>
<dbReference type="PIRSF" id="PIRSF000726">
    <property type="entry name" value="Asp_kin"/>
    <property type="match status" value="1"/>
</dbReference>
<dbReference type="NCBIfam" id="TIGR00657">
    <property type="entry name" value="asp_kinases"/>
    <property type="match status" value="1"/>
</dbReference>
<comment type="pathway">
    <text evidence="9">Amino-acid biosynthesis; L-methionine biosynthesis via de novo pathway; L-homoserine from L-aspartate: step 1/3.</text>
</comment>
<evidence type="ECO:0000259" key="10">
    <source>
        <dbReference type="Pfam" id="PF00696"/>
    </source>
</evidence>
<evidence type="ECO:0000256" key="5">
    <source>
        <dbReference type="ARBA" id="ARBA00022777"/>
    </source>
</evidence>
<dbReference type="EMBL" id="BMGM01000009">
    <property type="protein sequence ID" value="GGE40689.1"/>
    <property type="molecule type" value="Genomic_DNA"/>
</dbReference>
<dbReference type="RefSeq" id="WP_188459080.1">
    <property type="nucleotide sequence ID" value="NZ_BMGM01000009.1"/>
</dbReference>
<dbReference type="InterPro" id="IPR045865">
    <property type="entry name" value="ACT-like_dom_sf"/>
</dbReference>
<keyword evidence="6" id="KW-0067">ATP-binding</keyword>
<comment type="pathway">
    <text evidence="1 9">Amino-acid biosynthesis; L-lysine biosynthesis via DAP pathway; (S)-tetrahydrodipicolinate from L-aspartate: step 1/4.</text>
</comment>